<keyword evidence="10 18" id="KW-0808">Transferase</keyword>
<dbReference type="PANTHER" id="PTHR46382:SF1">
    <property type="entry name" value="PHOSPHATIDATE CYTIDYLYLTRANSFERASE"/>
    <property type="match status" value="1"/>
</dbReference>
<keyword evidence="15 20" id="KW-0472">Membrane</keyword>
<comment type="subcellular location">
    <subcellularLocation>
        <location evidence="2">Cell membrane</location>
        <topology evidence="2">Multi-pass membrane protein</topology>
    </subcellularLocation>
</comment>
<keyword evidence="22" id="KW-1185">Reference proteome</keyword>
<dbReference type="EC" id="2.7.7.41" evidence="6 18"/>
<dbReference type="PANTHER" id="PTHR46382">
    <property type="entry name" value="PHOSPHATIDATE CYTIDYLYLTRANSFERASE"/>
    <property type="match status" value="1"/>
</dbReference>
<evidence type="ECO:0000256" key="15">
    <source>
        <dbReference type="ARBA" id="ARBA00023136"/>
    </source>
</evidence>
<dbReference type="UniPathway" id="UPA00557">
    <property type="reaction ID" value="UER00614"/>
</dbReference>
<feature type="transmembrane region" description="Helical" evidence="20">
    <location>
        <begin position="80"/>
        <end position="97"/>
    </location>
</feature>
<dbReference type="EMBL" id="RKRA01000001">
    <property type="protein sequence ID" value="RPF27842.1"/>
    <property type="molecule type" value="Genomic_DNA"/>
</dbReference>
<feature type="transmembrane region" description="Helical" evidence="20">
    <location>
        <begin position="186"/>
        <end position="206"/>
    </location>
</feature>
<dbReference type="GO" id="GO:0005886">
    <property type="term" value="C:plasma membrane"/>
    <property type="evidence" value="ECO:0007669"/>
    <property type="project" value="UniProtKB-SubCell"/>
</dbReference>
<name>A0A3N4ZQL9_9MICO</name>
<keyword evidence="12 18" id="KW-0548">Nucleotidyltransferase</keyword>
<keyword evidence="11 18" id="KW-0812">Transmembrane</keyword>
<evidence type="ECO:0000256" key="4">
    <source>
        <dbReference type="ARBA" id="ARBA00005189"/>
    </source>
</evidence>
<protein>
    <recommendedName>
        <fullName evidence="7 18">Phosphatidate cytidylyltransferase</fullName>
        <ecNumber evidence="6 18">2.7.7.41</ecNumber>
    </recommendedName>
</protein>
<evidence type="ECO:0000256" key="13">
    <source>
        <dbReference type="ARBA" id="ARBA00022989"/>
    </source>
</evidence>
<dbReference type="PROSITE" id="PS01315">
    <property type="entry name" value="CDS"/>
    <property type="match status" value="1"/>
</dbReference>
<dbReference type="AlphaFoldDB" id="A0A3N4ZQL9"/>
<comment type="caution">
    <text evidence="21">The sequence shown here is derived from an EMBL/GenBank/DDBJ whole genome shotgun (WGS) entry which is preliminary data.</text>
</comment>
<evidence type="ECO:0000256" key="9">
    <source>
        <dbReference type="ARBA" id="ARBA00022516"/>
    </source>
</evidence>
<evidence type="ECO:0000256" key="3">
    <source>
        <dbReference type="ARBA" id="ARBA00005119"/>
    </source>
</evidence>
<feature type="transmembrane region" description="Helical" evidence="20">
    <location>
        <begin position="132"/>
        <end position="148"/>
    </location>
</feature>
<feature type="compositionally biased region" description="Pro residues" evidence="19">
    <location>
        <begin position="37"/>
        <end position="48"/>
    </location>
</feature>
<keyword evidence="9" id="KW-0444">Lipid biosynthesis</keyword>
<feature type="transmembrane region" description="Helical" evidence="20">
    <location>
        <begin position="56"/>
        <end position="74"/>
    </location>
</feature>
<organism evidence="21 22">
    <name type="scientific">Georgenia muralis</name>
    <dbReference type="NCBI Taxonomy" id="154117"/>
    <lineage>
        <taxon>Bacteria</taxon>
        <taxon>Bacillati</taxon>
        <taxon>Actinomycetota</taxon>
        <taxon>Actinomycetes</taxon>
        <taxon>Micrococcales</taxon>
        <taxon>Bogoriellaceae</taxon>
        <taxon>Georgenia</taxon>
    </lineage>
</organism>
<evidence type="ECO:0000256" key="8">
    <source>
        <dbReference type="ARBA" id="ARBA00022475"/>
    </source>
</evidence>
<evidence type="ECO:0000256" key="5">
    <source>
        <dbReference type="ARBA" id="ARBA00010185"/>
    </source>
</evidence>
<evidence type="ECO:0000256" key="20">
    <source>
        <dbReference type="SAM" id="Phobius"/>
    </source>
</evidence>
<proteinExistence type="inferred from homology"/>
<gene>
    <name evidence="21" type="ORF">EDD32_2344</name>
</gene>
<evidence type="ECO:0000256" key="1">
    <source>
        <dbReference type="ARBA" id="ARBA00001698"/>
    </source>
</evidence>
<feature type="transmembrane region" description="Helical" evidence="20">
    <location>
        <begin position="109"/>
        <end position="126"/>
    </location>
</feature>
<comment type="pathway">
    <text evidence="3 18">Phospholipid metabolism; CDP-diacylglycerol biosynthesis; CDP-diacylglycerol from sn-glycerol 3-phosphate: step 3/3.</text>
</comment>
<dbReference type="RefSeq" id="WP_123917665.1">
    <property type="nucleotide sequence ID" value="NZ_RKRA01000001.1"/>
</dbReference>
<evidence type="ECO:0000256" key="12">
    <source>
        <dbReference type="ARBA" id="ARBA00022695"/>
    </source>
</evidence>
<keyword evidence="8" id="KW-1003">Cell membrane</keyword>
<feature type="transmembrane region" description="Helical" evidence="20">
    <location>
        <begin position="252"/>
        <end position="275"/>
    </location>
</feature>
<sequence length="321" mass="32695">MAPAPAADPRDSQDSLAAALRRLREARERARTALVTPAPPRPKDPVPPAGRAGRNLPAAIAVGVSLLVLVGISLLTRPELFVALAVVASVGAMWELARAVAQRGIRVPLLPLVVGAVGVLVSAWVAGAEAMLMAFTLTAGGVFVWRVIDGGGRDAVRDAAAGIFTAAYVPYLAGFAVLLLRLEDGPLLVLTFLLVTIANDTGGYVAGVLFGKHPMAPSISPKKSWEGLAGSVVLAVAVGVVMLGPVLDGPWWAGAVLGVAAVGAATTGDLAESLLKRDLGLKDMSSLLPGHGGIMDRLDSLLVAAPVSYLILAAATGQAAL</sequence>
<dbReference type="InterPro" id="IPR000374">
    <property type="entry name" value="PC_trans"/>
</dbReference>
<feature type="transmembrane region" description="Helical" evidence="20">
    <location>
        <begin position="227"/>
        <end position="246"/>
    </location>
</feature>
<keyword evidence="17" id="KW-1208">Phospholipid metabolism</keyword>
<evidence type="ECO:0000256" key="19">
    <source>
        <dbReference type="SAM" id="MobiDB-lite"/>
    </source>
</evidence>
<evidence type="ECO:0000313" key="21">
    <source>
        <dbReference type="EMBL" id="RPF27842.1"/>
    </source>
</evidence>
<evidence type="ECO:0000256" key="2">
    <source>
        <dbReference type="ARBA" id="ARBA00004651"/>
    </source>
</evidence>
<evidence type="ECO:0000256" key="18">
    <source>
        <dbReference type="RuleBase" id="RU003938"/>
    </source>
</evidence>
<evidence type="ECO:0000256" key="16">
    <source>
        <dbReference type="ARBA" id="ARBA00023209"/>
    </source>
</evidence>
<feature type="transmembrane region" description="Helical" evidence="20">
    <location>
        <begin position="160"/>
        <end position="180"/>
    </location>
</feature>
<evidence type="ECO:0000256" key="10">
    <source>
        <dbReference type="ARBA" id="ARBA00022679"/>
    </source>
</evidence>
<dbReference type="Pfam" id="PF01148">
    <property type="entry name" value="CTP_transf_1"/>
    <property type="match status" value="1"/>
</dbReference>
<accession>A0A3N4ZQL9</accession>
<keyword evidence="14" id="KW-0443">Lipid metabolism</keyword>
<dbReference type="OrthoDB" id="9799199at2"/>
<comment type="similarity">
    <text evidence="5 18">Belongs to the CDS family.</text>
</comment>
<reference evidence="21 22" key="1">
    <citation type="submission" date="2018-11" db="EMBL/GenBank/DDBJ databases">
        <title>Sequencing the genomes of 1000 actinobacteria strains.</title>
        <authorList>
            <person name="Klenk H.-P."/>
        </authorList>
    </citation>
    <scope>NUCLEOTIDE SEQUENCE [LARGE SCALE GENOMIC DNA]</scope>
    <source>
        <strain evidence="21 22">DSM 14418</strain>
    </source>
</reference>
<dbReference type="GO" id="GO:0004605">
    <property type="term" value="F:phosphatidate cytidylyltransferase activity"/>
    <property type="evidence" value="ECO:0007669"/>
    <property type="project" value="UniProtKB-EC"/>
</dbReference>
<comment type="catalytic activity">
    <reaction evidence="1 18">
        <text>a 1,2-diacyl-sn-glycero-3-phosphate + CTP + H(+) = a CDP-1,2-diacyl-sn-glycerol + diphosphate</text>
        <dbReference type="Rhea" id="RHEA:16229"/>
        <dbReference type="ChEBI" id="CHEBI:15378"/>
        <dbReference type="ChEBI" id="CHEBI:33019"/>
        <dbReference type="ChEBI" id="CHEBI:37563"/>
        <dbReference type="ChEBI" id="CHEBI:58332"/>
        <dbReference type="ChEBI" id="CHEBI:58608"/>
        <dbReference type="EC" id="2.7.7.41"/>
    </reaction>
</comment>
<evidence type="ECO:0000256" key="11">
    <source>
        <dbReference type="ARBA" id="ARBA00022692"/>
    </source>
</evidence>
<keyword evidence="13 20" id="KW-1133">Transmembrane helix</keyword>
<evidence type="ECO:0000256" key="14">
    <source>
        <dbReference type="ARBA" id="ARBA00023098"/>
    </source>
</evidence>
<evidence type="ECO:0000256" key="6">
    <source>
        <dbReference type="ARBA" id="ARBA00012487"/>
    </source>
</evidence>
<comment type="pathway">
    <text evidence="4">Lipid metabolism.</text>
</comment>
<dbReference type="GO" id="GO:0016024">
    <property type="term" value="P:CDP-diacylglycerol biosynthetic process"/>
    <property type="evidence" value="ECO:0007669"/>
    <property type="project" value="UniProtKB-UniPathway"/>
</dbReference>
<keyword evidence="16" id="KW-0594">Phospholipid biosynthesis</keyword>
<feature type="region of interest" description="Disordered" evidence="19">
    <location>
        <begin position="30"/>
        <end position="50"/>
    </location>
</feature>
<evidence type="ECO:0000313" key="22">
    <source>
        <dbReference type="Proteomes" id="UP000280726"/>
    </source>
</evidence>
<evidence type="ECO:0000256" key="17">
    <source>
        <dbReference type="ARBA" id="ARBA00023264"/>
    </source>
</evidence>
<evidence type="ECO:0000256" key="7">
    <source>
        <dbReference type="ARBA" id="ARBA00019373"/>
    </source>
</evidence>
<dbReference type="Proteomes" id="UP000280726">
    <property type="component" value="Unassembled WGS sequence"/>
</dbReference>